<keyword evidence="1" id="KW-0472">Membrane</keyword>
<proteinExistence type="predicted"/>
<dbReference type="Proteomes" id="UP000003561">
    <property type="component" value="Unassembled WGS sequence"/>
</dbReference>
<dbReference type="EMBL" id="ACFY01000053">
    <property type="protein sequence ID" value="EEG94876.1"/>
    <property type="molecule type" value="Genomic_DNA"/>
</dbReference>
<reference evidence="2 3" key="2">
    <citation type="submission" date="2009-03" db="EMBL/GenBank/DDBJ databases">
        <title>Draft genome sequence of Roseburia inulinivorans (DSM 16841).</title>
        <authorList>
            <person name="Sudarsanam P."/>
            <person name="Ley R."/>
            <person name="Guruge J."/>
            <person name="Turnbaugh P.J."/>
            <person name="Mahowald M."/>
            <person name="Liep D."/>
            <person name="Gordon J."/>
        </authorList>
    </citation>
    <scope>NUCLEOTIDE SEQUENCE [LARGE SCALE GENOMIC DNA]</scope>
    <source>
        <strain evidence="2 3">DSM 16841</strain>
    </source>
</reference>
<sequence>MLTLQVIACIGIITGAFLLFHIRLNDFTGNIFHRLLDAPKGIREEILEETKRRKKSYFRREIEEVQAILKTTDREELFPLLCTASLLLFAAGAAIAVMIGNVF</sequence>
<gene>
    <name evidence="2" type="ORF">ROSEINA2194_01290</name>
</gene>
<evidence type="ECO:0000313" key="3">
    <source>
        <dbReference type="Proteomes" id="UP000003561"/>
    </source>
</evidence>
<name>C0FRD6_9FIRM</name>
<feature type="transmembrane region" description="Helical" evidence="1">
    <location>
        <begin position="6"/>
        <end position="24"/>
    </location>
</feature>
<comment type="caution">
    <text evidence="2">The sequence shown here is derived from an EMBL/GenBank/DDBJ whole genome shotgun (WGS) entry which is preliminary data.</text>
</comment>
<feature type="transmembrane region" description="Helical" evidence="1">
    <location>
        <begin position="77"/>
        <end position="99"/>
    </location>
</feature>
<dbReference type="AlphaFoldDB" id="C0FRD6"/>
<dbReference type="eggNOG" id="COG4965">
    <property type="taxonomic scope" value="Bacteria"/>
</dbReference>
<keyword evidence="1" id="KW-0812">Transmembrane</keyword>
<evidence type="ECO:0000313" key="2">
    <source>
        <dbReference type="EMBL" id="EEG94876.1"/>
    </source>
</evidence>
<accession>C0FRD6</accession>
<evidence type="ECO:0008006" key="4">
    <source>
        <dbReference type="Google" id="ProtNLM"/>
    </source>
</evidence>
<reference evidence="2 3" key="1">
    <citation type="submission" date="2009-02" db="EMBL/GenBank/DDBJ databases">
        <authorList>
            <person name="Fulton L."/>
            <person name="Clifton S."/>
            <person name="Fulton B."/>
            <person name="Xu J."/>
            <person name="Minx P."/>
            <person name="Pepin K.H."/>
            <person name="Johnson M."/>
            <person name="Bhonagiri V."/>
            <person name="Nash W.E."/>
            <person name="Mardis E.R."/>
            <person name="Wilson R.K."/>
        </authorList>
    </citation>
    <scope>NUCLEOTIDE SEQUENCE [LARGE SCALE GENOMIC DNA]</scope>
    <source>
        <strain evidence="2 3">DSM 16841</strain>
    </source>
</reference>
<protein>
    <recommendedName>
        <fullName evidence="4">DUF3899 domain-containing protein</fullName>
    </recommendedName>
</protein>
<keyword evidence="1" id="KW-1133">Transmembrane helix</keyword>
<organism evidence="2 3">
    <name type="scientific">Roseburia inulinivorans DSM 16841</name>
    <dbReference type="NCBI Taxonomy" id="622312"/>
    <lineage>
        <taxon>Bacteria</taxon>
        <taxon>Bacillati</taxon>
        <taxon>Bacillota</taxon>
        <taxon>Clostridia</taxon>
        <taxon>Lachnospirales</taxon>
        <taxon>Lachnospiraceae</taxon>
        <taxon>Roseburia</taxon>
    </lineage>
</organism>
<evidence type="ECO:0000256" key="1">
    <source>
        <dbReference type="SAM" id="Phobius"/>
    </source>
</evidence>